<dbReference type="InterPro" id="IPR002798">
    <property type="entry name" value="SpoIIM-like"/>
</dbReference>
<dbReference type="EMBL" id="RJKN01000010">
    <property type="protein sequence ID" value="ROP26736.1"/>
    <property type="molecule type" value="Genomic_DNA"/>
</dbReference>
<keyword evidence="3" id="KW-1185">Reference proteome</keyword>
<evidence type="ECO:0000313" key="3">
    <source>
        <dbReference type="Proteomes" id="UP000276232"/>
    </source>
</evidence>
<feature type="transmembrane region" description="Helical" evidence="1">
    <location>
        <begin position="167"/>
        <end position="186"/>
    </location>
</feature>
<feature type="transmembrane region" description="Helical" evidence="1">
    <location>
        <begin position="255"/>
        <end position="276"/>
    </location>
</feature>
<proteinExistence type="predicted"/>
<dbReference type="InParanoid" id="A0A3N1G932"/>
<accession>A0A3N1G932</accession>
<name>A0A3N1G932_9ACTN</name>
<comment type="caution">
    <text evidence="2">The sequence shown here is derived from an EMBL/GenBank/DDBJ whole genome shotgun (WGS) entry which is preliminary data.</text>
</comment>
<keyword evidence="1" id="KW-0472">Membrane</keyword>
<feature type="transmembrane region" description="Helical" evidence="1">
    <location>
        <begin position="100"/>
        <end position="121"/>
    </location>
</feature>
<reference evidence="2 3" key="1">
    <citation type="journal article" date="2015" name="Stand. Genomic Sci.">
        <title>Genomic Encyclopedia of Bacterial and Archaeal Type Strains, Phase III: the genomes of soil and plant-associated and newly described type strains.</title>
        <authorList>
            <person name="Whitman W.B."/>
            <person name="Woyke T."/>
            <person name="Klenk H.P."/>
            <person name="Zhou Y."/>
            <person name="Lilburn T.G."/>
            <person name="Beck B.J."/>
            <person name="De Vos P."/>
            <person name="Vandamme P."/>
            <person name="Eisen J.A."/>
            <person name="Garrity G."/>
            <person name="Hugenholtz P."/>
            <person name="Kyrpides N.C."/>
        </authorList>
    </citation>
    <scope>NUCLEOTIDE SEQUENCE [LARGE SCALE GENOMIC DNA]</scope>
    <source>
        <strain evidence="2 3">CECT 7306</strain>
    </source>
</reference>
<feature type="transmembrane region" description="Helical" evidence="1">
    <location>
        <begin position="207"/>
        <end position="235"/>
    </location>
</feature>
<keyword evidence="1" id="KW-0812">Transmembrane</keyword>
<dbReference type="Proteomes" id="UP000276232">
    <property type="component" value="Unassembled WGS sequence"/>
</dbReference>
<gene>
    <name evidence="2" type="ORF">EDC03_3206</name>
</gene>
<evidence type="ECO:0000256" key="1">
    <source>
        <dbReference type="SAM" id="Phobius"/>
    </source>
</evidence>
<dbReference type="PANTHER" id="PTHR35337:SF1">
    <property type="entry name" value="SLR1478 PROTEIN"/>
    <property type="match status" value="1"/>
</dbReference>
<dbReference type="OrthoDB" id="5243448at2"/>
<feature type="transmembrane region" description="Helical" evidence="1">
    <location>
        <begin position="288"/>
        <end position="306"/>
    </location>
</feature>
<protein>
    <submittedName>
        <fullName evidence="2">Putative membrane protein SpoIIM required for sporulation</fullName>
    </submittedName>
</protein>
<dbReference type="AlphaFoldDB" id="A0A3N1G932"/>
<dbReference type="Pfam" id="PF01944">
    <property type="entry name" value="SpoIIM"/>
    <property type="match status" value="1"/>
</dbReference>
<keyword evidence="1" id="KW-1133">Transmembrane helix</keyword>
<dbReference type="PANTHER" id="PTHR35337">
    <property type="entry name" value="SLR1478 PROTEIN"/>
    <property type="match status" value="1"/>
</dbReference>
<evidence type="ECO:0000313" key="2">
    <source>
        <dbReference type="EMBL" id="ROP26736.1"/>
    </source>
</evidence>
<organism evidence="2 3">
    <name type="scientific">Pseudokineococcus lusitanus</name>
    <dbReference type="NCBI Taxonomy" id="763993"/>
    <lineage>
        <taxon>Bacteria</taxon>
        <taxon>Bacillati</taxon>
        <taxon>Actinomycetota</taxon>
        <taxon>Actinomycetes</taxon>
        <taxon>Kineosporiales</taxon>
        <taxon>Kineosporiaceae</taxon>
        <taxon>Pseudokineococcus</taxon>
    </lineage>
</organism>
<sequence length="331" mass="35209">MDVDAFVEVHEPTWQRLEELVGRRRLDGDSSDELVRLYQRVVTHLSQVQASGGDPVLASRLSRLAARARTRIGGAREPAWRELARFALVSFPAAVFRIRWLVVAVAAVFVAVAAAVAAWVATDPAVLAALGSEEDLRQYVERDFVDYYSQNTAASFAGQVWTNNARIAALCVALGIAGLPVLYVLFTNAVGVGQAAGMLFAFDRGDVFFAFILPHGFMELTAVFVAGAAGLRIFWAWVAPGGRTRADSLAAEGRALFTVALGLVFVLAVSGVVEGFVTPAPWPTPVRVGVGLAVLVAFCVYVHVLGGRAVRAGETGDLRAADTGDLAPARG</sequence>